<keyword evidence="2" id="KW-1185">Reference proteome</keyword>
<comment type="caution">
    <text evidence="1">The sequence shown here is derived from an EMBL/GenBank/DDBJ whole genome shotgun (WGS) entry which is preliminary data.</text>
</comment>
<organism evidence="1 2">
    <name type="scientific">Artomyces pyxidatus</name>
    <dbReference type="NCBI Taxonomy" id="48021"/>
    <lineage>
        <taxon>Eukaryota</taxon>
        <taxon>Fungi</taxon>
        <taxon>Dikarya</taxon>
        <taxon>Basidiomycota</taxon>
        <taxon>Agaricomycotina</taxon>
        <taxon>Agaricomycetes</taxon>
        <taxon>Russulales</taxon>
        <taxon>Auriscalpiaceae</taxon>
        <taxon>Artomyces</taxon>
    </lineage>
</organism>
<reference evidence="1" key="1">
    <citation type="submission" date="2021-03" db="EMBL/GenBank/DDBJ databases">
        <authorList>
            <consortium name="DOE Joint Genome Institute"/>
            <person name="Ahrendt S."/>
            <person name="Looney B.P."/>
            <person name="Miyauchi S."/>
            <person name="Morin E."/>
            <person name="Drula E."/>
            <person name="Courty P.E."/>
            <person name="Chicoki N."/>
            <person name="Fauchery L."/>
            <person name="Kohler A."/>
            <person name="Kuo A."/>
            <person name="Labutti K."/>
            <person name="Pangilinan J."/>
            <person name="Lipzen A."/>
            <person name="Riley R."/>
            <person name="Andreopoulos W."/>
            <person name="He G."/>
            <person name="Johnson J."/>
            <person name="Barry K.W."/>
            <person name="Grigoriev I.V."/>
            <person name="Nagy L."/>
            <person name="Hibbett D."/>
            <person name="Henrissat B."/>
            <person name="Matheny P.B."/>
            <person name="Labbe J."/>
            <person name="Martin F."/>
        </authorList>
    </citation>
    <scope>NUCLEOTIDE SEQUENCE</scope>
    <source>
        <strain evidence="1">HHB10654</strain>
    </source>
</reference>
<dbReference type="EMBL" id="MU277216">
    <property type="protein sequence ID" value="KAI0060829.1"/>
    <property type="molecule type" value="Genomic_DNA"/>
</dbReference>
<evidence type="ECO:0000313" key="1">
    <source>
        <dbReference type="EMBL" id="KAI0060829.1"/>
    </source>
</evidence>
<proteinExistence type="predicted"/>
<sequence length="399" mass="44149">MVKERKFYDLLDVPEDASEADLKKAYRKKALRLHPDKGGDPELFKEVTHAYEILSDPQKRSIYDARGEAGLSESGGMGGMDPQDLFSQLFGGGGFFGGGGGPSRNQGPRKSKDLVHRVHVSLEDLYKGKTTKLALTRNVICPKCDGKGGKEGAMKQCASCQGRGARITLRQMGPMIQQMQTMCEDCSGTGETINFKDKCKTCNARKVVSEKKMLEVHIDKGMKGGQTITFAGESDQAPGVVPGDVVIVIEEKPHDRFKRQENNLITEVEIDLLTALGGGQFSIKHLDDRALLVNIPAGDVIKHDAVKVIQGQGMPSQRHHEMGDLYVKLGVVWPDHIDPDKIKLLERVLPPRNPVPKYPKNILVEDVELSDVDPREEKNLQDDEMDQDQDEPRVQCANQ</sequence>
<gene>
    <name evidence="1" type="ORF">BV25DRAFT_903653</name>
</gene>
<dbReference type="Proteomes" id="UP000814140">
    <property type="component" value="Unassembled WGS sequence"/>
</dbReference>
<accession>A0ACB8SWG6</accession>
<protein>
    <submittedName>
        <fullName evidence="1">DnaJ-domain-containing protein</fullName>
    </submittedName>
</protein>
<name>A0ACB8SWG6_9AGAM</name>
<reference evidence="1" key="2">
    <citation type="journal article" date="2022" name="New Phytol.">
        <title>Evolutionary transition to the ectomycorrhizal habit in the genomes of a hyperdiverse lineage of mushroom-forming fungi.</title>
        <authorList>
            <person name="Looney B."/>
            <person name="Miyauchi S."/>
            <person name="Morin E."/>
            <person name="Drula E."/>
            <person name="Courty P.E."/>
            <person name="Kohler A."/>
            <person name="Kuo A."/>
            <person name="LaButti K."/>
            <person name="Pangilinan J."/>
            <person name="Lipzen A."/>
            <person name="Riley R."/>
            <person name="Andreopoulos W."/>
            <person name="He G."/>
            <person name="Johnson J."/>
            <person name="Nolan M."/>
            <person name="Tritt A."/>
            <person name="Barry K.W."/>
            <person name="Grigoriev I.V."/>
            <person name="Nagy L.G."/>
            <person name="Hibbett D."/>
            <person name="Henrissat B."/>
            <person name="Matheny P.B."/>
            <person name="Labbe J."/>
            <person name="Martin F.M."/>
        </authorList>
    </citation>
    <scope>NUCLEOTIDE SEQUENCE</scope>
    <source>
        <strain evidence="1">HHB10654</strain>
    </source>
</reference>
<evidence type="ECO:0000313" key="2">
    <source>
        <dbReference type="Proteomes" id="UP000814140"/>
    </source>
</evidence>